<reference evidence="1" key="1">
    <citation type="journal article" date="2008" name="BMC Genomics">
        <title>Analysis of 4,664 high-quality sequence-finished poplar full-length cDNA clones and their utility for the discovery of genes responding to insect feeding.</title>
        <authorList>
            <person name="Ralph S.G."/>
            <person name="Chun H.J."/>
            <person name="Cooper D."/>
            <person name="Kirkpatrick R."/>
            <person name="Kolosova N."/>
            <person name="Gunter L."/>
            <person name="Tuskan G.A."/>
            <person name="Douglas C.J."/>
            <person name="Holt R.A."/>
            <person name="Jones S.J."/>
            <person name="Marra M.A."/>
            <person name="Bohlmann J."/>
        </authorList>
    </citation>
    <scope>NUCLEOTIDE SEQUENCE</scope>
    <source>
        <tissue evidence="1">Young and mature leaves</tissue>
    </source>
</reference>
<proteinExistence type="evidence at transcript level"/>
<organism evidence="1">
    <name type="scientific">Populus trichocarpa</name>
    <name type="common">Western balsam poplar</name>
    <name type="synonym">Populus balsamifera subsp. trichocarpa</name>
    <dbReference type="NCBI Taxonomy" id="3694"/>
    <lineage>
        <taxon>Eukaryota</taxon>
        <taxon>Viridiplantae</taxon>
        <taxon>Streptophyta</taxon>
        <taxon>Embryophyta</taxon>
        <taxon>Tracheophyta</taxon>
        <taxon>Spermatophyta</taxon>
        <taxon>Magnoliopsida</taxon>
        <taxon>eudicotyledons</taxon>
        <taxon>Gunneridae</taxon>
        <taxon>Pentapetalae</taxon>
        <taxon>rosids</taxon>
        <taxon>fabids</taxon>
        <taxon>Malpighiales</taxon>
        <taxon>Salicaceae</taxon>
        <taxon>Saliceae</taxon>
        <taxon>Populus</taxon>
    </lineage>
</organism>
<accession>A9PGU2</accession>
<name>A9PGU2_POPTR</name>
<dbReference type="EMBL" id="EF147582">
    <property type="protein sequence ID" value="ABK95595.1"/>
    <property type="molecule type" value="mRNA"/>
</dbReference>
<dbReference type="AlphaFoldDB" id="A9PGU2"/>
<sequence length="113" mass="12552">MELDPHLFSMVPTMYLWPNGGAMGSSYLLSTLLSGLGLEEFGGRPLACGRELIMKIRRPKTCGIPTLISPQKRLSHLDLLSGERLLVFVLNLSHRNNLLVALVETSVRKMVYA</sequence>
<evidence type="ECO:0000313" key="1">
    <source>
        <dbReference type="EMBL" id="ABK95595.1"/>
    </source>
</evidence>
<protein>
    <submittedName>
        <fullName evidence="1">Uncharacterized protein</fullName>
    </submittedName>
</protein>